<organism evidence="12 13">
    <name type="scientific">Thecamonas trahens ATCC 50062</name>
    <dbReference type="NCBI Taxonomy" id="461836"/>
    <lineage>
        <taxon>Eukaryota</taxon>
        <taxon>Apusozoa</taxon>
        <taxon>Apusomonadida</taxon>
        <taxon>Apusomonadidae</taxon>
        <taxon>Thecamonas</taxon>
    </lineage>
</organism>
<dbReference type="PANTHER" id="PTHR23130:SF171">
    <property type="entry name" value="OS01G0895300 PROTEIN"/>
    <property type="match status" value="1"/>
</dbReference>
<evidence type="ECO:0000256" key="3">
    <source>
        <dbReference type="ARBA" id="ARBA00022692"/>
    </source>
</evidence>
<reference evidence="12 13" key="1">
    <citation type="submission" date="2010-05" db="EMBL/GenBank/DDBJ databases">
        <title>The Genome Sequence of Thecamonas trahens ATCC 50062.</title>
        <authorList>
            <consortium name="The Broad Institute Genome Sequencing Platform"/>
            <person name="Russ C."/>
            <person name="Cuomo C."/>
            <person name="Shea T."/>
            <person name="Young S.K."/>
            <person name="Zeng Q."/>
            <person name="Koehrsen M."/>
            <person name="Haas B."/>
            <person name="Borodovsky M."/>
            <person name="Guigo R."/>
            <person name="Alvarado L."/>
            <person name="Berlin A."/>
            <person name="Bochicchio J."/>
            <person name="Borenstein D."/>
            <person name="Chapman S."/>
            <person name="Chen Z."/>
            <person name="Freedman E."/>
            <person name="Gellesch M."/>
            <person name="Goldberg J."/>
            <person name="Griggs A."/>
            <person name="Gujja S."/>
            <person name="Heilman E."/>
            <person name="Heiman D."/>
            <person name="Hepburn T."/>
            <person name="Howarth C."/>
            <person name="Jen D."/>
            <person name="Larson L."/>
            <person name="Mehta T."/>
            <person name="Park D."/>
            <person name="Pearson M."/>
            <person name="Roberts A."/>
            <person name="Saif S."/>
            <person name="Shenoy N."/>
            <person name="Sisk P."/>
            <person name="Stolte C."/>
            <person name="Sykes S."/>
            <person name="Thomson T."/>
            <person name="Walk T."/>
            <person name="White J."/>
            <person name="Yandava C."/>
            <person name="Burger G."/>
            <person name="Gray M.W."/>
            <person name="Holland P.W.H."/>
            <person name="King N."/>
            <person name="Lang F.B.F."/>
            <person name="Roger A.J."/>
            <person name="Ruiz-Trillo I."/>
            <person name="Lander E."/>
            <person name="Nusbaum C."/>
        </authorList>
    </citation>
    <scope>NUCLEOTIDE SEQUENCE [LARGE SCALE GENOMIC DNA]</scope>
    <source>
        <strain evidence="12 13">ATCC 50062</strain>
    </source>
</reference>
<dbReference type="GeneID" id="25568049"/>
<name>A0A0L0DPM6_THETB</name>
<keyword evidence="4 9" id="KW-0732">Signal</keyword>
<evidence type="ECO:0000256" key="9">
    <source>
        <dbReference type="SAM" id="SignalP"/>
    </source>
</evidence>
<proteinExistence type="predicted"/>
<dbReference type="PANTHER" id="PTHR23130">
    <property type="entry name" value="CYTOCHROME B561 AND DOMON DOMAIN-CONTAINING PROTEIN"/>
    <property type="match status" value="1"/>
</dbReference>
<feature type="transmembrane region" description="Helical" evidence="8">
    <location>
        <begin position="494"/>
        <end position="513"/>
    </location>
</feature>
<dbReference type="SMART" id="SM00664">
    <property type="entry name" value="DoH"/>
    <property type="match status" value="1"/>
</dbReference>
<evidence type="ECO:0000256" key="6">
    <source>
        <dbReference type="ARBA" id="ARBA00022989"/>
    </source>
</evidence>
<keyword evidence="6 8" id="KW-1133">Transmembrane helix</keyword>
<dbReference type="PROSITE" id="PS50836">
    <property type="entry name" value="DOMON"/>
    <property type="match status" value="2"/>
</dbReference>
<feature type="signal peptide" evidence="9">
    <location>
        <begin position="1"/>
        <end position="27"/>
    </location>
</feature>
<dbReference type="PROSITE" id="PS50939">
    <property type="entry name" value="CYTOCHROME_B561"/>
    <property type="match status" value="1"/>
</dbReference>
<evidence type="ECO:0008006" key="14">
    <source>
        <dbReference type="Google" id="ProtNLM"/>
    </source>
</evidence>
<feature type="chain" id="PRO_5005537761" description="DOMON domain-containing protein" evidence="9">
    <location>
        <begin position="28"/>
        <end position="564"/>
    </location>
</feature>
<dbReference type="Gene3D" id="2.60.40.1210">
    <property type="entry name" value="Cellobiose dehydrogenase, cytochrome domain"/>
    <property type="match status" value="1"/>
</dbReference>
<gene>
    <name evidence="12" type="ORF">AMSG_09624</name>
</gene>
<comment type="subcellular location">
    <subcellularLocation>
        <location evidence="1">Membrane</location>
    </subcellularLocation>
</comment>
<dbReference type="GO" id="GO:0016020">
    <property type="term" value="C:membrane"/>
    <property type="evidence" value="ECO:0007669"/>
    <property type="project" value="UniProtKB-SubCell"/>
</dbReference>
<dbReference type="AlphaFoldDB" id="A0A0L0DPM6"/>
<dbReference type="EMBL" id="GL349484">
    <property type="protein sequence ID" value="KNC53976.1"/>
    <property type="molecule type" value="Genomic_DNA"/>
</dbReference>
<evidence type="ECO:0000256" key="5">
    <source>
        <dbReference type="ARBA" id="ARBA00022982"/>
    </source>
</evidence>
<dbReference type="Pfam" id="PF03188">
    <property type="entry name" value="Cytochrom_B561"/>
    <property type="match status" value="1"/>
</dbReference>
<feature type="transmembrane region" description="Helical" evidence="8">
    <location>
        <begin position="458"/>
        <end position="474"/>
    </location>
</feature>
<feature type="transmembrane region" description="Helical" evidence="8">
    <location>
        <begin position="428"/>
        <end position="446"/>
    </location>
</feature>
<feature type="transmembrane region" description="Helical" evidence="8">
    <location>
        <begin position="390"/>
        <end position="408"/>
    </location>
</feature>
<protein>
    <recommendedName>
        <fullName evidence="14">DOMON domain-containing protein</fullName>
    </recommendedName>
</protein>
<dbReference type="OrthoDB" id="19261at2759"/>
<evidence type="ECO:0000256" key="2">
    <source>
        <dbReference type="ARBA" id="ARBA00022448"/>
    </source>
</evidence>
<dbReference type="InterPro" id="IPR045266">
    <property type="entry name" value="DOH_DOMON"/>
</dbReference>
<dbReference type="SMART" id="SM00665">
    <property type="entry name" value="B561"/>
    <property type="match status" value="1"/>
</dbReference>
<feature type="transmembrane region" description="Helical" evidence="8">
    <location>
        <begin position="525"/>
        <end position="546"/>
    </location>
</feature>
<evidence type="ECO:0000259" key="11">
    <source>
        <dbReference type="PROSITE" id="PS50939"/>
    </source>
</evidence>
<dbReference type="CDD" id="cd08760">
    <property type="entry name" value="Cyt_b561_FRRS1_like"/>
    <property type="match status" value="1"/>
</dbReference>
<dbReference type="CDD" id="cd09631">
    <property type="entry name" value="DOMON_DOH"/>
    <property type="match status" value="2"/>
</dbReference>
<feature type="domain" description="DOMON" evidence="10">
    <location>
        <begin position="220"/>
        <end position="341"/>
    </location>
</feature>
<dbReference type="OMA" id="WACNDSA"/>
<dbReference type="STRING" id="461836.A0A0L0DPM6"/>
<dbReference type="SUPFAM" id="SSF49344">
    <property type="entry name" value="CBD9-like"/>
    <property type="match status" value="1"/>
</dbReference>
<dbReference type="Proteomes" id="UP000054408">
    <property type="component" value="Unassembled WGS sequence"/>
</dbReference>
<evidence type="ECO:0000256" key="1">
    <source>
        <dbReference type="ARBA" id="ARBA00004370"/>
    </source>
</evidence>
<dbReference type="eggNOG" id="KOG4293">
    <property type="taxonomic scope" value="Eukaryota"/>
</dbReference>
<sequence>MIVTRRVVGIACLAVLVAVLAAGPAHGALSDGMECQRVNELLDIKVYWNKTSATTVDLAISAPIDAGWLGLARFSGGTMSGGDFAFAFLDGTTPKVLDGFRSAAGNEVISIDSTNSLTNRAVERVGGVLTARWTKALDAPADSEDLTWAGTGSNAMAFAMSTSNPSDPPVSSDFHSGAYNKFSIDFTTTAVCTPPPPPAAPPPPSSAAVDLTDAFTYADGDFVMKFKVDTVRNVISMSLSKSGTAGWVAVCFTTRPGLMGPGDVLMAYASTAASGGYIVSDRQNPSGRAAPAADAQQDAQAVAGAEVGGRMTVEFVRALNTNEAGDAVITNSDINIVWAIGSATPGGGAGTALSLPSKHASTSTSEIKINFFTGKVTEDNLRERIIKAHAWLMILAWIFMIPGGILTARYLKDALGVWWFRVHRVTQWLAVLMTFAAFGMAIWFTQEDFKGENKAHKIIGLLIVIVTFFEPILGELANLMWSPDRKGTPIFPDILHWWFGRFLSLFAMINVYLGMKAKEWGAAPYVIVSLAIAGYFIAFIVLQFFVGAVHHNASDDDDDGTEMK</sequence>
<feature type="domain" description="Cytochrome b561" evidence="11">
    <location>
        <begin position="353"/>
        <end position="553"/>
    </location>
</feature>
<keyword evidence="3 8" id="KW-0812">Transmembrane</keyword>
<evidence type="ECO:0000256" key="7">
    <source>
        <dbReference type="ARBA" id="ARBA00023136"/>
    </source>
</evidence>
<evidence type="ECO:0000256" key="8">
    <source>
        <dbReference type="SAM" id="Phobius"/>
    </source>
</evidence>
<keyword evidence="13" id="KW-1185">Reference proteome</keyword>
<accession>A0A0L0DPM6</accession>
<keyword evidence="7 8" id="KW-0472">Membrane</keyword>
<feature type="domain" description="DOMON" evidence="10">
    <location>
        <begin position="42"/>
        <end position="161"/>
    </location>
</feature>
<evidence type="ECO:0000259" key="10">
    <source>
        <dbReference type="PROSITE" id="PS50836"/>
    </source>
</evidence>
<evidence type="ECO:0000313" key="13">
    <source>
        <dbReference type="Proteomes" id="UP000054408"/>
    </source>
</evidence>
<dbReference type="InterPro" id="IPR005018">
    <property type="entry name" value="DOMON_domain"/>
</dbReference>
<evidence type="ECO:0000313" key="12">
    <source>
        <dbReference type="EMBL" id="KNC53976.1"/>
    </source>
</evidence>
<dbReference type="Pfam" id="PF03351">
    <property type="entry name" value="DOMON"/>
    <property type="match status" value="2"/>
</dbReference>
<dbReference type="Gene3D" id="1.20.120.1770">
    <property type="match status" value="1"/>
</dbReference>
<evidence type="ECO:0000256" key="4">
    <source>
        <dbReference type="ARBA" id="ARBA00022729"/>
    </source>
</evidence>
<keyword evidence="5" id="KW-0249">Electron transport</keyword>
<keyword evidence="2" id="KW-0813">Transport</keyword>
<dbReference type="InterPro" id="IPR006593">
    <property type="entry name" value="Cyt_b561/ferric_Rdtase_TM"/>
</dbReference>
<dbReference type="RefSeq" id="XP_013754178.1">
    <property type="nucleotide sequence ID" value="XM_013898724.1"/>
</dbReference>